<comment type="caution">
    <text evidence="2">The sequence shown here is derived from an EMBL/GenBank/DDBJ whole genome shotgun (WGS) entry which is preliminary data.</text>
</comment>
<keyword evidence="3" id="KW-1185">Reference proteome</keyword>
<feature type="region of interest" description="Disordered" evidence="1">
    <location>
        <begin position="84"/>
        <end position="247"/>
    </location>
</feature>
<feature type="compositionally biased region" description="Polar residues" evidence="1">
    <location>
        <begin position="458"/>
        <end position="474"/>
    </location>
</feature>
<feature type="region of interest" description="Disordered" evidence="1">
    <location>
        <begin position="395"/>
        <end position="478"/>
    </location>
</feature>
<accession>A0A0L6V8Y2</accession>
<feature type="compositionally biased region" description="Polar residues" evidence="1">
    <location>
        <begin position="104"/>
        <end position="131"/>
    </location>
</feature>
<feature type="compositionally biased region" description="Basic and acidic residues" evidence="1">
    <location>
        <begin position="395"/>
        <end position="404"/>
    </location>
</feature>
<gene>
    <name evidence="2" type="ORF">VP01_2207g3</name>
</gene>
<sequence>MPLFAGSIQHQQTTNNAPRKQLSAAVHQRSLSVPATPDDRRPSRVHFEDATSSPHQAVDLHHQQCHPAFPSSPLRVTIQEVEKGVNDVVPPSRQSGDSQERTTRTGYKNQAEETQNQIDIDSLPQIPSESQLVLPITPAAVAGETPNDSYPPVNTGSTQPHSAQRDSSRPANTDNSAVPPSAPSPHGRNHYSQQRDQKPRSTPHSPSVPPYPAPSSSPELPPQVYPGKQSPLLPPPLAAPRPREISFPRPFRRRLSVAIEPSAVQLPPSPPPEFDFSAFENPPNLAASSSSLYNLLDDSPLIDLTDEKIPGQQATLQECCHSDVKKTYSHFTPLPSPIISEKPLLPSILSTPSTAYLPGRDAQDKVVGGLESQQVVVSFQVSAITGSEVSGISRSLHEYRDETPKGSGTDYALTPKQTPQSPSSPQTASVPAEHQTDHSASSHTPRDESPPRSHSKVDSPSPSPTQVYNGQEEQPATVGEKSVSLFAAMVAGSKRSGSRAPSALGSVYHSTASKPVSGPLTEEALRLHLSSAGHGDVLKSQTAKVGGAVGWAVVNADSSRATEVGMSRWEAGKSKEDELVSLAETVSQKNWERCEILSGLLRNLNHEIQTHDREAEQETQMVRQLGRARQQQLSELVGEVCGGSQFCIPVSSPFQTRPPPACIPLSPALGPVPPGHHPCGPPRAGNISQASIVASFRAHSLMENIRAAAALRAPRSHRAPSIADSNRSALGQVQAAQTSLSSAAGTALKAASNAGSVKAGSEAGTIRATPLGQAEAARATSHTGSPPKAAEKRHLSPTPSHHTQASVAAGLRQPSRAPSRLEDKASSLHPSAAGSTKAPSATVSCKAQSVAGTGMAPSSAAGNVLPSPVASGEEAPGEVQDGPVEEHSVSEEQWVSGGEEEPEPVNQLPPSRDTSLVGSLAAANRHQADEAVLDDHDDHSLSAFLLLSFFLSMSQDELSL</sequence>
<proteinExistence type="predicted"/>
<organism evidence="2 3">
    <name type="scientific">Puccinia sorghi</name>
    <dbReference type="NCBI Taxonomy" id="27349"/>
    <lineage>
        <taxon>Eukaryota</taxon>
        <taxon>Fungi</taxon>
        <taxon>Dikarya</taxon>
        <taxon>Basidiomycota</taxon>
        <taxon>Pucciniomycotina</taxon>
        <taxon>Pucciniomycetes</taxon>
        <taxon>Pucciniales</taxon>
        <taxon>Pucciniaceae</taxon>
        <taxon>Puccinia</taxon>
    </lineage>
</organism>
<evidence type="ECO:0000256" key="1">
    <source>
        <dbReference type="SAM" id="MobiDB-lite"/>
    </source>
</evidence>
<feature type="region of interest" description="Disordered" evidence="1">
    <location>
        <begin position="1"/>
        <end position="59"/>
    </location>
</feature>
<feature type="compositionally biased region" description="Pro residues" evidence="1">
    <location>
        <begin position="206"/>
        <end position="224"/>
    </location>
</feature>
<feature type="compositionally biased region" description="Polar residues" evidence="1">
    <location>
        <begin position="908"/>
        <end position="917"/>
    </location>
</feature>
<dbReference type="EMBL" id="LAVV01007067">
    <property type="protein sequence ID" value="KNZ57223.1"/>
    <property type="molecule type" value="Genomic_DNA"/>
</dbReference>
<feature type="compositionally biased region" description="Polar residues" evidence="1">
    <location>
        <begin position="833"/>
        <end position="851"/>
    </location>
</feature>
<feature type="compositionally biased region" description="Polar residues" evidence="1">
    <location>
        <begin position="169"/>
        <end position="178"/>
    </location>
</feature>
<feature type="compositionally biased region" description="Polar residues" evidence="1">
    <location>
        <begin position="797"/>
        <end position="806"/>
    </location>
</feature>
<dbReference type="OrthoDB" id="2507844at2759"/>
<evidence type="ECO:0000313" key="3">
    <source>
        <dbReference type="Proteomes" id="UP000037035"/>
    </source>
</evidence>
<name>A0A0L6V8Y2_9BASI</name>
<feature type="compositionally biased region" description="Polar residues" evidence="1">
    <location>
        <begin position="8"/>
        <end position="18"/>
    </location>
</feature>
<dbReference type="AlphaFoldDB" id="A0A0L6V8Y2"/>
<dbReference type="Proteomes" id="UP000037035">
    <property type="component" value="Unassembled WGS sequence"/>
</dbReference>
<feature type="compositionally biased region" description="Basic and acidic residues" evidence="1">
    <location>
        <begin position="444"/>
        <end position="457"/>
    </location>
</feature>
<dbReference type="STRING" id="27349.A0A0L6V8Y2"/>
<dbReference type="VEuPathDB" id="FungiDB:VP01_2207g3"/>
<feature type="compositionally biased region" description="Basic and acidic residues" evidence="1">
    <location>
        <begin position="37"/>
        <end position="49"/>
    </location>
</feature>
<evidence type="ECO:0000313" key="2">
    <source>
        <dbReference type="EMBL" id="KNZ57223.1"/>
    </source>
</evidence>
<feature type="compositionally biased region" description="Polar residues" evidence="1">
    <location>
        <begin position="146"/>
        <end position="162"/>
    </location>
</feature>
<feature type="compositionally biased region" description="Low complexity" evidence="1">
    <location>
        <begin position="414"/>
        <end position="427"/>
    </location>
</feature>
<protein>
    <submittedName>
        <fullName evidence="2">Uncharacterized protein</fullName>
    </submittedName>
</protein>
<reference evidence="2 3" key="1">
    <citation type="submission" date="2015-08" db="EMBL/GenBank/DDBJ databases">
        <title>Next Generation Sequencing and Analysis of the Genome of Puccinia sorghi L Schw, the Causal Agent of Maize Common Rust.</title>
        <authorList>
            <person name="Rochi L."/>
            <person name="Burguener G."/>
            <person name="Darino M."/>
            <person name="Turjanski A."/>
            <person name="Kreff E."/>
            <person name="Dieguez M.J."/>
            <person name="Sacco F."/>
        </authorList>
    </citation>
    <scope>NUCLEOTIDE SEQUENCE [LARGE SCALE GENOMIC DNA]</scope>
    <source>
        <strain evidence="2 3">RO10H11247</strain>
    </source>
</reference>
<feature type="region of interest" description="Disordered" evidence="1">
    <location>
        <begin position="772"/>
        <end position="920"/>
    </location>
</feature>